<accession>A0A366J9J2</accession>
<comment type="caution">
    <text evidence="2">The sequence shown here is derived from an EMBL/GenBank/DDBJ whole genome shotgun (WGS) entry which is preliminary data.</text>
</comment>
<dbReference type="AlphaFoldDB" id="A0A366J9J2"/>
<protein>
    <recommendedName>
        <fullName evidence="4">CorA-like Mg2+ transporter protein</fullName>
    </recommendedName>
</protein>
<dbReference type="Proteomes" id="UP000252792">
    <property type="component" value="Unassembled WGS sequence"/>
</dbReference>
<sequence>MLDFKIYAPINVPINWQSELITDSEQRYKLLKKFFSSIPLIDIKPNNWLMGYGSLEHDYLPDLYQPAAVITLNELSKEDDIKHADLYVYDNCLAILYVGLTVDSDIAHIDDLAISQRIELLSQQYISPILEQFYTIKTTYPLIEPSKYKFFNNDHAELTNAKPLWVARMLTQNKSLSSEHYTNWIKNIDVQTDLLQLGSGNSLLRKEECFSDVHRIMVMSQFHAALMYRIEELLKGNLKKFNSNHYNESSSTPLSSYLAAQQYRNDHIEYINIQVSAASSGVQGRRRELLQQFHKAWGGEEQRERIAQLVNLTQMRIDRLFQDKLRQQNRSMQTLLGFLGSLGLISLVIDLINIEREVTHNDTMGLLDLVHMISSENFLSSTVIIVVFFTLYFYKSHE</sequence>
<dbReference type="RefSeq" id="WP_113917025.1">
    <property type="nucleotide sequence ID" value="NZ_QNSE01000008.1"/>
</dbReference>
<evidence type="ECO:0000313" key="2">
    <source>
        <dbReference type="EMBL" id="RBP82538.1"/>
    </source>
</evidence>
<keyword evidence="3" id="KW-1185">Reference proteome</keyword>
<evidence type="ECO:0000313" key="3">
    <source>
        <dbReference type="Proteomes" id="UP000252792"/>
    </source>
</evidence>
<feature type="transmembrane region" description="Helical" evidence="1">
    <location>
        <begin position="372"/>
        <end position="394"/>
    </location>
</feature>
<feature type="transmembrane region" description="Helical" evidence="1">
    <location>
        <begin position="334"/>
        <end position="352"/>
    </location>
</feature>
<keyword evidence="1" id="KW-0472">Membrane</keyword>
<gene>
    <name evidence="2" type="ORF">DFP80_108185</name>
</gene>
<name>A0A366J9J2_9GAMM</name>
<dbReference type="OrthoDB" id="7855715at2"/>
<proteinExistence type="predicted"/>
<keyword evidence="1" id="KW-0812">Transmembrane</keyword>
<evidence type="ECO:0000256" key="1">
    <source>
        <dbReference type="SAM" id="Phobius"/>
    </source>
</evidence>
<evidence type="ECO:0008006" key="4">
    <source>
        <dbReference type="Google" id="ProtNLM"/>
    </source>
</evidence>
<keyword evidence="1" id="KW-1133">Transmembrane helix</keyword>
<reference evidence="2 3" key="1">
    <citation type="submission" date="2018-06" db="EMBL/GenBank/DDBJ databases">
        <title>Genomic Encyclopedia of Type Strains, Phase III (KMG-III): the genomes of soil and plant-associated and newly described type strains.</title>
        <authorList>
            <person name="Whitman W."/>
        </authorList>
    </citation>
    <scope>NUCLEOTIDE SEQUENCE [LARGE SCALE GENOMIC DNA]</scope>
    <source>
        <strain evidence="2 3">CECT 7377</strain>
    </source>
</reference>
<dbReference type="EMBL" id="QNSE01000008">
    <property type="protein sequence ID" value="RBP82538.1"/>
    <property type="molecule type" value="Genomic_DNA"/>
</dbReference>
<organism evidence="2 3">
    <name type="scientific">Marinomonas rhizomae</name>
    <dbReference type="NCBI Taxonomy" id="491948"/>
    <lineage>
        <taxon>Bacteria</taxon>
        <taxon>Pseudomonadati</taxon>
        <taxon>Pseudomonadota</taxon>
        <taxon>Gammaproteobacteria</taxon>
        <taxon>Oceanospirillales</taxon>
        <taxon>Oceanospirillaceae</taxon>
        <taxon>Marinomonas</taxon>
    </lineage>
</organism>